<dbReference type="InterPro" id="IPR036249">
    <property type="entry name" value="Thioredoxin-like_sf"/>
</dbReference>
<evidence type="ECO:0000256" key="1">
    <source>
        <dbReference type="SAM" id="Phobius"/>
    </source>
</evidence>
<dbReference type="SUPFAM" id="SSF52833">
    <property type="entry name" value="Thioredoxin-like"/>
    <property type="match status" value="1"/>
</dbReference>
<sequence length="195" mass="21561">MTIAKRMTMQPTPRAKLLFLIGIFVVPVLLAYLAYFGLRPTAHSNYGDLLPVTPLQHTGGVSGEGGAFDLTSLRGKWLMVHVGPSRCDAACQQQLYLMRQIRIAQGKEQSRIERLWVVTDGGALSPALLQEHPGLHVWRPDSVAFVAQFPATVPRSAHIYLVDPLGNLMMRFPVQPAPKEVMKDLRLLLKASQIG</sequence>
<dbReference type="KEGG" id="tbd:Tbd_0333"/>
<proteinExistence type="predicted"/>
<dbReference type="STRING" id="292415.Tbd_0333"/>
<protein>
    <submittedName>
        <fullName evidence="2">Probable transmembrane protein</fullName>
    </submittedName>
</protein>
<organism evidence="2 3">
    <name type="scientific">Thiobacillus denitrificans (strain ATCC 25259 / T1)</name>
    <dbReference type="NCBI Taxonomy" id="292415"/>
    <lineage>
        <taxon>Bacteria</taxon>
        <taxon>Pseudomonadati</taxon>
        <taxon>Pseudomonadota</taxon>
        <taxon>Betaproteobacteria</taxon>
        <taxon>Nitrosomonadales</taxon>
        <taxon>Thiobacillaceae</taxon>
        <taxon>Thiobacillus</taxon>
    </lineage>
</organism>
<evidence type="ECO:0000313" key="3">
    <source>
        <dbReference type="Proteomes" id="UP000008291"/>
    </source>
</evidence>
<evidence type="ECO:0000313" key="2">
    <source>
        <dbReference type="EMBL" id="AAZ96286.1"/>
    </source>
</evidence>
<dbReference type="Gene3D" id="3.40.30.10">
    <property type="entry name" value="Glutaredoxin"/>
    <property type="match status" value="1"/>
</dbReference>
<accession>Q3SLW7</accession>
<reference evidence="2 3" key="1">
    <citation type="journal article" date="2006" name="J. Bacteriol.">
        <title>The genome sequence of the obligately chemolithoautotrophic, facultatively anaerobic bacterium Thiobacillus denitrificans.</title>
        <authorList>
            <person name="Beller H.R."/>
            <person name="Chain P.S."/>
            <person name="Letain T.E."/>
            <person name="Chakicherla A."/>
            <person name="Larimer F.W."/>
            <person name="Richardson P.M."/>
            <person name="Coleman M.A."/>
            <person name="Wood A.P."/>
            <person name="Kelly D.P."/>
        </authorList>
    </citation>
    <scope>NUCLEOTIDE SEQUENCE [LARGE SCALE GENOMIC DNA]</scope>
    <source>
        <strain evidence="2 3">ATCC 25259</strain>
    </source>
</reference>
<name>Q3SLW7_THIDA</name>
<dbReference type="eggNOG" id="COG1999">
    <property type="taxonomic scope" value="Bacteria"/>
</dbReference>
<keyword evidence="1" id="KW-0472">Membrane</keyword>
<keyword evidence="1 2" id="KW-0812">Transmembrane</keyword>
<dbReference type="Proteomes" id="UP000008291">
    <property type="component" value="Chromosome"/>
</dbReference>
<feature type="transmembrane region" description="Helical" evidence="1">
    <location>
        <begin position="17"/>
        <end position="38"/>
    </location>
</feature>
<dbReference type="EMBL" id="CP000116">
    <property type="protein sequence ID" value="AAZ96286.1"/>
    <property type="molecule type" value="Genomic_DNA"/>
</dbReference>
<dbReference type="HOGENOM" id="CLU_109681_0_0_4"/>
<keyword evidence="3" id="KW-1185">Reference proteome</keyword>
<dbReference type="AlphaFoldDB" id="Q3SLW7"/>
<keyword evidence="1" id="KW-1133">Transmembrane helix</keyword>
<gene>
    <name evidence="2" type="ordered locus">Tbd_0333</name>
</gene>